<dbReference type="GO" id="GO:0005737">
    <property type="term" value="C:cytoplasm"/>
    <property type="evidence" value="ECO:0007669"/>
    <property type="project" value="UniProtKB-SubCell"/>
</dbReference>
<dbReference type="SUPFAM" id="SSF52374">
    <property type="entry name" value="Nucleotidylyl transferase"/>
    <property type="match status" value="1"/>
</dbReference>
<dbReference type="GO" id="GO:0015937">
    <property type="term" value="P:coenzyme A biosynthetic process"/>
    <property type="evidence" value="ECO:0007669"/>
    <property type="project" value="UniProtKB-UniRule"/>
</dbReference>
<feature type="binding site" evidence="9">
    <location>
        <begin position="10"/>
        <end position="11"/>
    </location>
    <ligand>
        <name>ATP</name>
        <dbReference type="ChEBI" id="CHEBI:30616"/>
    </ligand>
</feature>
<feature type="binding site" evidence="9">
    <location>
        <position position="99"/>
    </location>
    <ligand>
        <name>ATP</name>
        <dbReference type="ChEBI" id="CHEBI:30616"/>
    </ligand>
</feature>
<evidence type="ECO:0000259" key="10">
    <source>
        <dbReference type="Pfam" id="PF01467"/>
    </source>
</evidence>
<dbReference type="OrthoDB" id="9806661at2"/>
<comment type="similarity">
    <text evidence="9">Belongs to the bacterial CoaD family.</text>
</comment>
<feature type="binding site" evidence="9">
    <location>
        <position position="18"/>
    </location>
    <ligand>
        <name>ATP</name>
        <dbReference type="ChEBI" id="CHEBI:30616"/>
    </ligand>
</feature>
<keyword evidence="3 9" id="KW-0548">Nucleotidyltransferase</keyword>
<dbReference type="NCBIfam" id="TIGR01510">
    <property type="entry name" value="coaD_prev_kdtB"/>
    <property type="match status" value="1"/>
</dbReference>
<dbReference type="EC" id="2.7.7.3" evidence="9"/>
<keyword evidence="5 9" id="KW-0067">ATP-binding</keyword>
<accession>A0A1S2VK60</accession>
<feature type="binding site" evidence="9">
    <location>
        <begin position="89"/>
        <end position="91"/>
    </location>
    <ligand>
        <name>ATP</name>
        <dbReference type="ChEBI" id="CHEBI:30616"/>
    </ligand>
</feature>
<dbReference type="EMBL" id="MORL01000004">
    <property type="protein sequence ID" value="OIN59139.1"/>
    <property type="molecule type" value="Genomic_DNA"/>
</dbReference>
<keyword evidence="6 9" id="KW-0460">Magnesium</keyword>
<evidence type="ECO:0000256" key="9">
    <source>
        <dbReference type="HAMAP-Rule" id="MF_00151"/>
    </source>
</evidence>
<keyword evidence="7 9" id="KW-0173">Coenzyme A biosynthesis</keyword>
<comment type="subcellular location">
    <subcellularLocation>
        <location evidence="9">Cytoplasm</location>
    </subcellularLocation>
</comment>
<comment type="catalytic activity">
    <reaction evidence="8 9">
        <text>(R)-4'-phosphopantetheine + ATP + H(+) = 3'-dephospho-CoA + diphosphate</text>
        <dbReference type="Rhea" id="RHEA:19801"/>
        <dbReference type="ChEBI" id="CHEBI:15378"/>
        <dbReference type="ChEBI" id="CHEBI:30616"/>
        <dbReference type="ChEBI" id="CHEBI:33019"/>
        <dbReference type="ChEBI" id="CHEBI:57328"/>
        <dbReference type="ChEBI" id="CHEBI:61723"/>
        <dbReference type="EC" id="2.7.7.3"/>
    </reaction>
</comment>
<feature type="domain" description="Cytidyltransferase-like" evidence="10">
    <location>
        <begin position="6"/>
        <end position="134"/>
    </location>
</feature>
<dbReference type="Pfam" id="PF01467">
    <property type="entry name" value="CTP_transf_like"/>
    <property type="match status" value="1"/>
</dbReference>
<keyword evidence="4 9" id="KW-0547">Nucleotide-binding</keyword>
<keyword evidence="12" id="KW-1185">Reference proteome</keyword>
<comment type="subunit">
    <text evidence="9">Homohexamer.</text>
</comment>
<dbReference type="HAMAP" id="MF_00151">
    <property type="entry name" value="PPAT_bact"/>
    <property type="match status" value="1"/>
</dbReference>
<dbReference type="PANTHER" id="PTHR21342">
    <property type="entry name" value="PHOSPHOPANTETHEINE ADENYLYLTRANSFERASE"/>
    <property type="match status" value="1"/>
</dbReference>
<protein>
    <recommendedName>
        <fullName evidence="9">Phosphopantetheine adenylyltransferase</fullName>
        <ecNumber evidence="9">2.7.7.3</ecNumber>
    </recommendedName>
    <alternativeName>
        <fullName evidence="9">Dephospho-CoA pyrophosphorylase</fullName>
    </alternativeName>
    <alternativeName>
        <fullName evidence="9">Pantetheine-phosphate adenylyltransferase</fullName>
        <shortName evidence="9">PPAT</shortName>
    </alternativeName>
</protein>
<dbReference type="UniPathway" id="UPA00241">
    <property type="reaction ID" value="UER00355"/>
</dbReference>
<dbReference type="InterPro" id="IPR014729">
    <property type="entry name" value="Rossmann-like_a/b/a_fold"/>
</dbReference>
<keyword evidence="2 9" id="KW-0808">Transferase</keyword>
<evidence type="ECO:0000256" key="5">
    <source>
        <dbReference type="ARBA" id="ARBA00022840"/>
    </source>
</evidence>
<dbReference type="Gene3D" id="3.40.50.620">
    <property type="entry name" value="HUPs"/>
    <property type="match status" value="1"/>
</dbReference>
<comment type="function">
    <text evidence="9">Reversibly transfers an adenylyl group from ATP to 4'-phosphopantetheine, yielding dephospho-CoA (dPCoA) and pyrophosphate.</text>
</comment>
<evidence type="ECO:0000256" key="8">
    <source>
        <dbReference type="ARBA" id="ARBA00029346"/>
    </source>
</evidence>
<feature type="binding site" evidence="9">
    <location>
        <position position="88"/>
    </location>
    <ligand>
        <name>substrate</name>
    </ligand>
</feature>
<keyword evidence="1 9" id="KW-0963">Cytoplasm</keyword>
<organism evidence="11 12">
    <name type="scientific">Arsenicibacter rosenii</name>
    <dbReference type="NCBI Taxonomy" id="1750698"/>
    <lineage>
        <taxon>Bacteria</taxon>
        <taxon>Pseudomonadati</taxon>
        <taxon>Bacteroidota</taxon>
        <taxon>Cytophagia</taxon>
        <taxon>Cytophagales</taxon>
        <taxon>Spirosomataceae</taxon>
        <taxon>Arsenicibacter</taxon>
    </lineage>
</organism>
<feature type="binding site" evidence="9">
    <location>
        <position position="42"/>
    </location>
    <ligand>
        <name>substrate</name>
    </ligand>
</feature>
<dbReference type="AlphaFoldDB" id="A0A1S2VK60"/>
<evidence type="ECO:0000256" key="1">
    <source>
        <dbReference type="ARBA" id="ARBA00022490"/>
    </source>
</evidence>
<evidence type="ECO:0000256" key="7">
    <source>
        <dbReference type="ARBA" id="ARBA00022993"/>
    </source>
</evidence>
<comment type="pathway">
    <text evidence="9">Cofactor biosynthesis; coenzyme A biosynthesis; CoA from (R)-pantothenate: step 4/5.</text>
</comment>
<evidence type="ECO:0000313" key="12">
    <source>
        <dbReference type="Proteomes" id="UP000181790"/>
    </source>
</evidence>
<dbReference type="GO" id="GO:0004595">
    <property type="term" value="F:pantetheine-phosphate adenylyltransferase activity"/>
    <property type="evidence" value="ECO:0007669"/>
    <property type="project" value="UniProtKB-UniRule"/>
</dbReference>
<evidence type="ECO:0000256" key="2">
    <source>
        <dbReference type="ARBA" id="ARBA00022679"/>
    </source>
</evidence>
<evidence type="ECO:0000256" key="3">
    <source>
        <dbReference type="ARBA" id="ARBA00022695"/>
    </source>
</evidence>
<feature type="binding site" evidence="9">
    <location>
        <position position="10"/>
    </location>
    <ligand>
        <name>substrate</name>
    </ligand>
</feature>
<dbReference type="PRINTS" id="PR01020">
    <property type="entry name" value="LPSBIOSNTHSS"/>
</dbReference>
<dbReference type="PANTHER" id="PTHR21342:SF1">
    <property type="entry name" value="PHOSPHOPANTETHEINE ADENYLYLTRANSFERASE"/>
    <property type="match status" value="1"/>
</dbReference>
<evidence type="ECO:0000256" key="6">
    <source>
        <dbReference type="ARBA" id="ARBA00022842"/>
    </source>
</evidence>
<dbReference type="InterPro" id="IPR001980">
    <property type="entry name" value="PPAT"/>
</dbReference>
<sequence>MKRIALFPGSFDPFTKGHEDIVLRGLNLFDEVVIGIGRNANKQRYFGLELMQQLIEETFREYPAVRVVSYDDLTANVARELGARFLLRGLRNTTDFEYENGISQVNRYIYEDVETVFLITSPHLAPISSSIIRDLHRYHKNIDNFLPYNIDQKK</sequence>
<evidence type="ECO:0000313" key="11">
    <source>
        <dbReference type="EMBL" id="OIN59139.1"/>
    </source>
</evidence>
<gene>
    <name evidence="9" type="primary">coaD</name>
    <name evidence="11" type="ORF">BLX24_09060</name>
</gene>
<comment type="caution">
    <text evidence="11">The sequence shown here is derived from an EMBL/GenBank/DDBJ whole genome shotgun (WGS) entry which is preliminary data.</text>
</comment>
<proteinExistence type="inferred from homology"/>
<dbReference type="GO" id="GO:0005524">
    <property type="term" value="F:ATP binding"/>
    <property type="evidence" value="ECO:0007669"/>
    <property type="project" value="UniProtKB-KW"/>
</dbReference>
<dbReference type="Proteomes" id="UP000181790">
    <property type="component" value="Unassembled WGS sequence"/>
</dbReference>
<evidence type="ECO:0000256" key="4">
    <source>
        <dbReference type="ARBA" id="ARBA00022741"/>
    </source>
</evidence>
<comment type="cofactor">
    <cofactor evidence="9">
        <name>Mg(2+)</name>
        <dbReference type="ChEBI" id="CHEBI:18420"/>
    </cofactor>
</comment>
<feature type="binding site" evidence="9">
    <location>
        <begin position="124"/>
        <end position="130"/>
    </location>
    <ligand>
        <name>ATP</name>
        <dbReference type="ChEBI" id="CHEBI:30616"/>
    </ligand>
</feature>
<reference evidence="11 12" key="1">
    <citation type="submission" date="2016-10" db="EMBL/GenBank/DDBJ databases">
        <title>Arsenicibacter rosenii gen. nov., sp. nov., an efficient arsenic-methylating bacterium isolated from an arsenic-contaminated paddy soil.</title>
        <authorList>
            <person name="Huang K."/>
        </authorList>
    </citation>
    <scope>NUCLEOTIDE SEQUENCE [LARGE SCALE GENOMIC DNA]</scope>
    <source>
        <strain evidence="11 12">SM-1</strain>
    </source>
</reference>
<dbReference type="NCBIfam" id="TIGR00125">
    <property type="entry name" value="cyt_tran_rel"/>
    <property type="match status" value="1"/>
</dbReference>
<dbReference type="InterPro" id="IPR004821">
    <property type="entry name" value="Cyt_trans-like"/>
</dbReference>
<feature type="binding site" evidence="9">
    <location>
        <position position="74"/>
    </location>
    <ligand>
        <name>substrate</name>
    </ligand>
</feature>
<name>A0A1S2VK60_9BACT</name>
<feature type="site" description="Transition state stabilizer" evidence="9">
    <location>
        <position position="18"/>
    </location>
</feature>
<dbReference type="RefSeq" id="WP_071502823.1">
    <property type="nucleotide sequence ID" value="NZ_MORL01000004.1"/>
</dbReference>